<protein>
    <recommendedName>
        <fullName evidence="3">VWFA domain-containing protein</fullName>
    </recommendedName>
</protein>
<dbReference type="SUPFAM" id="SSF53300">
    <property type="entry name" value="vWA-like"/>
    <property type="match status" value="1"/>
</dbReference>
<dbReference type="EMBL" id="VJMJ01000093">
    <property type="protein sequence ID" value="KAF0735756.1"/>
    <property type="molecule type" value="Genomic_DNA"/>
</dbReference>
<evidence type="ECO:0000313" key="2">
    <source>
        <dbReference type="Proteomes" id="UP000481153"/>
    </source>
</evidence>
<accession>A0A6G0X6V9</accession>
<dbReference type="PANTHER" id="PTHR22796:SF1">
    <property type="entry name" value="VWFA DOMAIN-CONTAINING PROTEIN"/>
    <property type="match status" value="1"/>
</dbReference>
<sequence length="1910" mass="212405">MLSLFSSLTSHVECFHIARLVATDDEGETVFQPALIDDKLFDFLRAIHVFPATTKSFTQHETMNFLGQYLNENAVAGHQSGVDVMAYFGKQAAVQDQLTSAGWWPNKEIAPGLSSEAEGVYCLSFAHNGTTRVVVFAWLGDASFIAELVRPTYVLRVLTRLASSVVFCLTDDDIAQAKTVTRELAAPLSSKKLSVSLSVHTAPVEENKIQCTINYEAGWGDQFEGGVLIAGPVVSIAVVTCTATDSTTYTTKSFESALEFAVWLDEIMDTKAVELQCGLPTASMASAMQYRKEFPVNVMNWSSSDTMEQAASQAAERYVMDQVAELKERCEENTEVVFYQKIASADQEKAAFEALQKDLDEVRGWYARANKDPRSKIFDFRSSIDECVNAHYFRLVKQEKAKEAGAFGKFQYWFSSPDAVSFPYLAQSDLVKKAVEDAKSELSDLRQRWSQNLQHVLLHKKVLAALVVEARAALMQRALKLQKDEAIRKEFAAMIDRNNSLRSSLDKVILSSFNERTSNLSIAHLKIESTSNMLTLYECEKKLPTFQGHVTLPPTAEVIFITRGNKICIVVYRLENDEVTHVAAYKHYKTSKCLLDRVVPSAVVLCSFDPTSRVLALLHSKCLVGIYVFNKSYKSLDRIDGVNLMLLRLDPPYNHIVVFGGSTLGLTVMDHAGRIQSYFVQTKKISTLIDDASIANGDTKMISWHTGSMVVLLTPRTVRHDYYDVDVQIIDSTDNAMQPKTRLVLPKAIDWCRCSIQWTGETLVCFDPDSTRVRIWTLRLATSKAICQMEGIETEATEPSPLEIHPLRSLYHLFKTGTWSDLIAPTKLLSGPLHFQIRGEKHGQDVVKAVLSILMKDLQVENKGLISMNLEKVCTILEDEPPMWSGSTVSVSLWIFELVNLVPVQICRIRNNRLILVTNGRDEIELKAGFDVHEVARSIDFGFISALLHHWSGRVVVVSSMGKHKNDENIRYVLGNVFAAKRDDDMDGVWLAVKIVGSQLLVALDFEASCERSAQEQIFLSFLNAAISCLSIIQIDSSCGKDVDSVFTAFQRGVSLMKEDSRFFRGKLYLHATDSYSNEQEAVISTIRDKLSVILHESHAANFVSAMYGGHVDITCAAPLGHFDHVDPLDDGSELAAVHHTQPYDSGTKFHDSLAVVLSKLCLMDWTNIQGPLMIPFTRNELHDQIRMAILCGKVSHGSLDQGDLAAHVSEWITPFADSTLWKELPDDESLEFALNLDVETLRSLPDAKAIMLSFFKLYLDFIQIPRNASTEKEFDRVWNGLVLRRELLVRQWLAKLPSVGRNEIDDMDTCLLKLKQLLRRCQHSCDQCNLGCFESFAHNQNVPHDCGTNHNCTGSCAYCTRPIVCSFQAGHAGKCNCSKFGHTCLGLCGLPEAFNCEKVCRLEVDHDGAHSCGIRLHLCGQPCVAVGCRGVCTMPYEGSHTHHQCNEQTCQQKCVAPGCDRTCGEKDHFHPTGAPHLCGQPHRCPVECTKEGVCELTVQVESCENERLVSQMIGSKRKCSKMLAANAISHSGPHECETATHYCAEQCPYCQYFCDQPCGHEGLHRTAHGNLKEVCFVYDDRKVHFDTTNERRVAEMCPLVCSDVGRGHVHFQPCAQRASNCLATDGRKHYQQSFSTSSSLDEVLHETYWALQGWEDPVTSAAEKELFKLCSYKCHSIEHDVKAPSYCTLEAWHQPMVKSDLRAAQANWSVVEGHLLSCQHSAPRGLAHHVFVLAISGGSLGPTRLAVTNAVQAYLQEQMARKGGFECGDVVSVVISAAHGVILSEAEPIAAVVKADLSVKDFGSDLDVGLRCAIELLSRSRLHSDYSPTLVFFSDGSAGKDGVGLADHLVANYALYNLLCYVVAFSNADQESLKQLNRHLHGVYWPVVSEIDLKNAFKSISAREYARTG</sequence>
<dbReference type="PANTHER" id="PTHR22796">
    <property type="entry name" value="URG4-RELATED"/>
    <property type="match status" value="1"/>
</dbReference>
<dbReference type="InterPro" id="IPR036465">
    <property type="entry name" value="vWFA_dom_sf"/>
</dbReference>
<evidence type="ECO:0008006" key="3">
    <source>
        <dbReference type="Google" id="ProtNLM"/>
    </source>
</evidence>
<name>A0A6G0X6V9_9STRA</name>
<dbReference type="Proteomes" id="UP000481153">
    <property type="component" value="Unassembled WGS sequence"/>
</dbReference>
<dbReference type="VEuPathDB" id="FungiDB:AeMF1_014483"/>
<keyword evidence="2" id="KW-1185">Reference proteome</keyword>
<gene>
    <name evidence="1" type="ORF">Ae201684_007762</name>
</gene>
<proteinExistence type="predicted"/>
<comment type="caution">
    <text evidence="1">The sequence shown here is derived from an EMBL/GenBank/DDBJ whole genome shotgun (WGS) entry which is preliminary data.</text>
</comment>
<dbReference type="Gene3D" id="3.40.50.410">
    <property type="entry name" value="von Willebrand factor, type A domain"/>
    <property type="match status" value="1"/>
</dbReference>
<evidence type="ECO:0000313" key="1">
    <source>
        <dbReference type="EMBL" id="KAF0735756.1"/>
    </source>
</evidence>
<organism evidence="1 2">
    <name type="scientific">Aphanomyces euteiches</name>
    <dbReference type="NCBI Taxonomy" id="100861"/>
    <lineage>
        <taxon>Eukaryota</taxon>
        <taxon>Sar</taxon>
        <taxon>Stramenopiles</taxon>
        <taxon>Oomycota</taxon>
        <taxon>Saprolegniomycetes</taxon>
        <taxon>Saprolegniales</taxon>
        <taxon>Verrucalvaceae</taxon>
        <taxon>Aphanomyces</taxon>
    </lineage>
</organism>
<reference evidence="1 2" key="1">
    <citation type="submission" date="2019-07" db="EMBL/GenBank/DDBJ databases">
        <title>Genomics analysis of Aphanomyces spp. identifies a new class of oomycete effector associated with host adaptation.</title>
        <authorList>
            <person name="Gaulin E."/>
        </authorList>
    </citation>
    <scope>NUCLEOTIDE SEQUENCE [LARGE SCALE GENOMIC DNA]</scope>
    <source>
        <strain evidence="1 2">ATCC 201684</strain>
    </source>
</reference>